<reference evidence="7 8" key="1">
    <citation type="submission" date="2023-07" db="EMBL/GenBank/DDBJ databases">
        <title>Comparative genomics of wheat-associated soil bacteria to identify genetic determinants of phenazine resistance.</title>
        <authorList>
            <person name="Mouncey N."/>
        </authorList>
    </citation>
    <scope>NUCLEOTIDE SEQUENCE [LARGE SCALE GENOMIC DNA]</scope>
    <source>
        <strain evidence="7 8">V2I4</strain>
    </source>
</reference>
<accession>A0ABU0T4F6</accession>
<organism evidence="7 8">
    <name type="scientific">Streptomyces umbrinus</name>
    <dbReference type="NCBI Taxonomy" id="67370"/>
    <lineage>
        <taxon>Bacteria</taxon>
        <taxon>Bacillati</taxon>
        <taxon>Actinomycetota</taxon>
        <taxon>Actinomycetes</taxon>
        <taxon>Kitasatosporales</taxon>
        <taxon>Streptomycetaceae</taxon>
        <taxon>Streptomyces</taxon>
        <taxon>Streptomyces phaeochromogenes group</taxon>
    </lineage>
</organism>
<dbReference type="SUPFAM" id="SSF52540">
    <property type="entry name" value="P-loop containing nucleoside triphosphate hydrolases"/>
    <property type="match status" value="1"/>
</dbReference>
<evidence type="ECO:0000256" key="5">
    <source>
        <dbReference type="SAM" id="MobiDB-lite"/>
    </source>
</evidence>
<feature type="region of interest" description="Disordered" evidence="5">
    <location>
        <begin position="1"/>
        <end position="32"/>
    </location>
</feature>
<dbReference type="EMBL" id="JAUSZI010000002">
    <property type="protein sequence ID" value="MDQ1029709.1"/>
    <property type="molecule type" value="Genomic_DNA"/>
</dbReference>
<dbReference type="InterPro" id="IPR027417">
    <property type="entry name" value="P-loop_NTPase"/>
</dbReference>
<gene>
    <name evidence="7" type="ORF">QF035_007291</name>
</gene>
<evidence type="ECO:0000256" key="4">
    <source>
        <dbReference type="SAM" id="Coils"/>
    </source>
</evidence>
<dbReference type="Proteomes" id="UP001230328">
    <property type="component" value="Unassembled WGS sequence"/>
</dbReference>
<keyword evidence="4" id="KW-0175">Coiled coil</keyword>
<comment type="subunit">
    <text evidence="2">Heterodimer of SbcC and SbcD.</text>
</comment>
<feature type="domain" description="RecF/RecN/SMC N-terminal" evidence="6">
    <location>
        <begin position="91"/>
        <end position="665"/>
    </location>
</feature>
<comment type="caution">
    <text evidence="7">The sequence shown here is derived from an EMBL/GenBank/DDBJ whole genome shotgun (WGS) entry which is preliminary data.</text>
</comment>
<evidence type="ECO:0000256" key="3">
    <source>
        <dbReference type="ARBA" id="ARBA00013368"/>
    </source>
</evidence>
<protein>
    <recommendedName>
        <fullName evidence="3">Nuclease SbcCD subunit C</fullName>
    </recommendedName>
</protein>
<evidence type="ECO:0000256" key="1">
    <source>
        <dbReference type="ARBA" id="ARBA00006930"/>
    </source>
</evidence>
<evidence type="ECO:0000259" key="6">
    <source>
        <dbReference type="Pfam" id="PF02463"/>
    </source>
</evidence>
<sequence>MLVLTTAHRPLATPRARLPQPPAHPRKPSHERHRLRDLLLARLPKSGLSVEEQAQLRALLPAAQARNGGHSGTVYMQSITAAGWRGIGPAATVQLRPGPGLTLVTGRNGSGKSSFAEAAEMALTGDNFRWQGRTQVWKKGWRNLHEHSSPEVAVELCFDADSDGAKKPVTVRRVWHGEGLDESRTVVEQAGKPTGEDLHDVIDAEQLTLYRPFLPYTQLGAVINGPLTALHDEISRILGLELLSDSDTAARARAKTLTETENAAKALTATVIQELSTVDDPRAAEAVAALSGRNPDLDLVRALLKGHSAADEVHLSRLRRLAALEGPNLPTVTKAVSRLRSAATVADDARHGSAEDARQLIKLLDTALEHRRRHPDVSDCPVCGSTDLLDRAWAERTRAQVERLQAEAADAEAAHRELTAAVREMHDLMQPPPAWLQADEPSLAALWRDLTACRAAREPRELADRAERAAAVLADACLQVRDDAIRRITAQDGRWQPVAARLSTWLGQAEAAQATKPVTKQIKAVRAWLRALTDELRDARFKPFADQSGEIWRLLCERSSVSLGAIGLAGVGPQRQVSLPVSVDDADAPAFGVMSQGELHSLALSLFIPRATHQDSPFGFVIIDDPVQSMDPEKVDGLARVLDLYAQHRQVVVFTHDARLKEAISRLGLRATVMAVSRQIDSVVEVVPVSDPVSQALEDARAVARDPHLPPEVADRVLPPMCRLAVEAAYQVIARRTLRDAGLEQSKIQEKVTQPGPLTGLAAIAMGMEGAGPVDVLDAIARDHGTSARDLIRQLNQASHQTPTKPVGDRRDLVRRTERLAKAVQAR</sequence>
<evidence type="ECO:0000256" key="2">
    <source>
        <dbReference type="ARBA" id="ARBA00011322"/>
    </source>
</evidence>
<dbReference type="PANTHER" id="PTHR32114">
    <property type="entry name" value="ABC TRANSPORTER ABCH.3"/>
    <property type="match status" value="1"/>
</dbReference>
<proteinExistence type="inferred from homology"/>
<evidence type="ECO:0000313" key="8">
    <source>
        <dbReference type="Proteomes" id="UP001230328"/>
    </source>
</evidence>
<dbReference type="Gene3D" id="3.40.50.300">
    <property type="entry name" value="P-loop containing nucleotide triphosphate hydrolases"/>
    <property type="match status" value="1"/>
</dbReference>
<evidence type="ECO:0000313" key="7">
    <source>
        <dbReference type="EMBL" id="MDQ1029709.1"/>
    </source>
</evidence>
<dbReference type="InterPro" id="IPR003395">
    <property type="entry name" value="RecF/RecN/SMC_N"/>
</dbReference>
<name>A0ABU0T4F6_9ACTN</name>
<keyword evidence="8" id="KW-1185">Reference proteome</keyword>
<dbReference type="Pfam" id="PF02463">
    <property type="entry name" value="SMC_N"/>
    <property type="match status" value="1"/>
</dbReference>
<comment type="similarity">
    <text evidence="1">Belongs to the SMC family. SbcC subfamily.</text>
</comment>
<dbReference type="PANTHER" id="PTHR32114:SF2">
    <property type="entry name" value="ABC TRANSPORTER ABCH.3"/>
    <property type="match status" value="1"/>
</dbReference>
<feature type="coiled-coil region" evidence="4">
    <location>
        <begin position="394"/>
        <end position="421"/>
    </location>
</feature>